<evidence type="ECO:0000256" key="1">
    <source>
        <dbReference type="ARBA" id="ARBA00022729"/>
    </source>
</evidence>
<gene>
    <name evidence="3" type="ORF">LCGC14_0352970</name>
</gene>
<dbReference type="GO" id="GO:0004222">
    <property type="term" value="F:metalloendopeptidase activity"/>
    <property type="evidence" value="ECO:0007669"/>
    <property type="project" value="TreeGrafter"/>
</dbReference>
<dbReference type="AlphaFoldDB" id="A0A0F9VXK5"/>
<comment type="caution">
    <text evidence="3">The sequence shown here is derived from an EMBL/GenBank/DDBJ whole genome shotgun (WGS) entry which is preliminary data.</text>
</comment>
<organism evidence="3">
    <name type="scientific">marine sediment metagenome</name>
    <dbReference type="NCBI Taxonomy" id="412755"/>
    <lineage>
        <taxon>unclassified sequences</taxon>
        <taxon>metagenomes</taxon>
        <taxon>ecological metagenomes</taxon>
    </lineage>
</organism>
<dbReference type="PANTHER" id="PTHR21666:SF289">
    <property type="entry name" value="L-ALA--D-GLU ENDOPEPTIDASE"/>
    <property type="match status" value="1"/>
</dbReference>
<accession>A0A0F9VXK5</accession>
<dbReference type="InterPro" id="IPR050570">
    <property type="entry name" value="Cell_wall_metabolism_enzyme"/>
</dbReference>
<dbReference type="CDD" id="cd12797">
    <property type="entry name" value="M23_peptidase"/>
    <property type="match status" value="1"/>
</dbReference>
<proteinExistence type="predicted"/>
<reference evidence="3" key="1">
    <citation type="journal article" date="2015" name="Nature">
        <title>Complex archaea that bridge the gap between prokaryotes and eukaryotes.</title>
        <authorList>
            <person name="Spang A."/>
            <person name="Saw J.H."/>
            <person name="Jorgensen S.L."/>
            <person name="Zaremba-Niedzwiedzka K."/>
            <person name="Martijn J."/>
            <person name="Lind A.E."/>
            <person name="van Eijk R."/>
            <person name="Schleper C."/>
            <person name="Guy L."/>
            <person name="Ettema T.J."/>
        </authorList>
    </citation>
    <scope>NUCLEOTIDE SEQUENCE</scope>
</reference>
<keyword evidence="1" id="KW-0732">Signal</keyword>
<dbReference type="Gene3D" id="2.70.70.10">
    <property type="entry name" value="Glucose Permease (Domain IIA)"/>
    <property type="match status" value="1"/>
</dbReference>
<dbReference type="EMBL" id="LAZR01000267">
    <property type="protein sequence ID" value="KKN78196.1"/>
    <property type="molecule type" value="Genomic_DNA"/>
</dbReference>
<dbReference type="Pfam" id="PF01551">
    <property type="entry name" value="Peptidase_M23"/>
    <property type="match status" value="1"/>
</dbReference>
<protein>
    <recommendedName>
        <fullName evidence="2">M23ase beta-sheet core domain-containing protein</fullName>
    </recommendedName>
</protein>
<feature type="domain" description="M23ase beta-sheet core" evidence="2">
    <location>
        <begin position="71"/>
        <end position="189"/>
    </location>
</feature>
<sequence length="337" mass="36396">MRTRVAIIGIGLLPALLGFLSSGSLAAEPLQLAVPLDCDPERECLVQQYVDMAPGPDAVDPFCGSATYDDHKGTDIRVPSLREMEQGVPVVAMARGRVLRLRDGERDRLIRALEERADLNGKECGNGLVVDHGGEWTAQYCHLKNGSISVKPGQMVETGDPLGLVGSSGFAQFPHLHVTVSHSDTVIDPATGREMGSGCVANASEFRPLWSVEARKWLHKARRMIMDVGLAGGIVDHDQLVQKGAPSELKITNAAIVGWGWFANLRVGDQVRVRITEPDGGTLIDTTGEPLARNQASYSQFAGRRRPPHPGAYSVQIEILRDGAVVETRAKQVMVGK</sequence>
<evidence type="ECO:0000259" key="2">
    <source>
        <dbReference type="Pfam" id="PF01551"/>
    </source>
</evidence>
<dbReference type="PANTHER" id="PTHR21666">
    <property type="entry name" value="PEPTIDASE-RELATED"/>
    <property type="match status" value="1"/>
</dbReference>
<name>A0A0F9VXK5_9ZZZZ</name>
<dbReference type="SUPFAM" id="SSF51261">
    <property type="entry name" value="Duplicated hybrid motif"/>
    <property type="match status" value="1"/>
</dbReference>
<dbReference type="InterPro" id="IPR011055">
    <property type="entry name" value="Dup_hybrid_motif"/>
</dbReference>
<evidence type="ECO:0000313" key="3">
    <source>
        <dbReference type="EMBL" id="KKN78196.1"/>
    </source>
</evidence>
<dbReference type="InterPro" id="IPR016047">
    <property type="entry name" value="M23ase_b-sheet_dom"/>
</dbReference>